<feature type="domain" description="SSD" evidence="8">
    <location>
        <begin position="906"/>
        <end position="1034"/>
    </location>
</feature>
<feature type="transmembrane region" description="Helical" evidence="7">
    <location>
        <begin position="903"/>
        <end position="929"/>
    </location>
</feature>
<keyword evidence="10" id="KW-1185">Reference proteome</keyword>
<evidence type="ECO:0000256" key="5">
    <source>
        <dbReference type="ARBA" id="ARBA00022989"/>
    </source>
</evidence>
<feature type="transmembrane region" description="Helical" evidence="7">
    <location>
        <begin position="284"/>
        <end position="303"/>
    </location>
</feature>
<comment type="caution">
    <text evidence="9">The sequence shown here is derived from an EMBL/GenBank/DDBJ whole genome shotgun (WGS) entry which is preliminary data.</text>
</comment>
<dbReference type="InterPro" id="IPR004869">
    <property type="entry name" value="MMPL_dom"/>
</dbReference>
<dbReference type="EMBL" id="JAOUSE010000003">
    <property type="protein sequence ID" value="MCU9593223.1"/>
    <property type="molecule type" value="Genomic_DNA"/>
</dbReference>
<evidence type="ECO:0000256" key="4">
    <source>
        <dbReference type="ARBA" id="ARBA00022692"/>
    </source>
</evidence>
<dbReference type="InterPro" id="IPR050545">
    <property type="entry name" value="Mycobact_MmpL"/>
</dbReference>
<feature type="transmembrane region" description="Helical" evidence="7">
    <location>
        <begin position="361"/>
        <end position="381"/>
    </location>
</feature>
<dbReference type="SUPFAM" id="SSF82866">
    <property type="entry name" value="Multidrug efflux transporter AcrB transmembrane domain"/>
    <property type="match status" value="2"/>
</dbReference>
<dbReference type="Proteomes" id="UP001208656">
    <property type="component" value="Unassembled WGS sequence"/>
</dbReference>
<organism evidence="9 10">
    <name type="scientific">Pallidibacillus thermolactis</name>
    <dbReference type="NCBI Taxonomy" id="251051"/>
    <lineage>
        <taxon>Bacteria</taxon>
        <taxon>Bacillati</taxon>
        <taxon>Bacillota</taxon>
        <taxon>Bacilli</taxon>
        <taxon>Bacillales</taxon>
        <taxon>Bacillaceae</taxon>
        <taxon>Pallidibacillus</taxon>
    </lineage>
</organism>
<feature type="transmembrane region" description="Helical" evidence="7">
    <location>
        <begin position="877"/>
        <end position="896"/>
    </location>
</feature>
<dbReference type="PANTHER" id="PTHR33406">
    <property type="entry name" value="MEMBRANE PROTEIN MJ1562-RELATED"/>
    <property type="match status" value="1"/>
</dbReference>
<evidence type="ECO:0000256" key="1">
    <source>
        <dbReference type="ARBA" id="ARBA00004651"/>
    </source>
</evidence>
<evidence type="ECO:0000259" key="8">
    <source>
        <dbReference type="PROSITE" id="PS50156"/>
    </source>
</evidence>
<feature type="transmembrane region" description="Helical" evidence="7">
    <location>
        <begin position="6"/>
        <end position="26"/>
    </location>
</feature>
<reference evidence="9 10" key="1">
    <citation type="submission" date="2022-10" db="EMBL/GenBank/DDBJ databases">
        <title>Description of Fervidibacillus gen. nov. in the family Fervidibacillaceae fam. nov. with two species, Fervidibacillus albus sp. nov., and Fervidibacillus halotolerans sp. nov., isolated from tidal flat sediments.</title>
        <authorList>
            <person name="Kwon K.K."/>
            <person name="Yang S.-H."/>
        </authorList>
    </citation>
    <scope>NUCLEOTIDE SEQUENCE [LARGE SCALE GENOMIC DNA]</scope>
    <source>
        <strain evidence="9 10">DSM 23332</strain>
    </source>
</reference>
<dbReference type="PROSITE" id="PS50156">
    <property type="entry name" value="SSD"/>
    <property type="match status" value="2"/>
</dbReference>
<keyword evidence="6 7" id="KW-0472">Membrane</keyword>
<dbReference type="SUPFAM" id="SSF58104">
    <property type="entry name" value="Methyl-accepting chemotaxis protein (MCP) signaling domain"/>
    <property type="match status" value="1"/>
</dbReference>
<evidence type="ECO:0000256" key="6">
    <source>
        <dbReference type="ARBA" id="ARBA00023136"/>
    </source>
</evidence>
<gene>
    <name evidence="9" type="ORF">OEV82_01985</name>
</gene>
<comment type="subcellular location">
    <subcellularLocation>
        <location evidence="1">Cell membrane</location>
        <topology evidence="1">Multi-pass membrane protein</topology>
    </subcellularLocation>
</comment>
<sequence length="1049" mass="115460">MKAILKGKWFIFIAWIVAAVLLFITAPDMGKLVREKGQITVPEGYTSSEAQQILDEINQQKDTGNTISLALVFHNEEGLTDEDFKEAEKAVNQLDDKKEELGITELLTHFHQAELEEQLVSEDGKTILVSVTADWKNRTAKELSDAFYEAIDNIHLEHYYTGAELISEDVIVAAEEGVKKTEAITIVFILVVLIAVFRSVVTPFIPLLTVGISYLVSQSIVAFLVDTINFPLSNFTQIFLVAVLFGIGTDYSILLMNRYKEELTQQETISEAIIETFRHAGKTVFYSGIAVFIGFAVIGLSQFSLYQSAVAVAVGIAVLMLALFTIVPFFMSILGNYLFWPSNNTLGHKPSRLWNMAGNFSFARPILSLIIVAIITVPFMITYNGNLSYDSMNEIGDRYNTVKGYNIIEESFTPGEAMPTTIVMKNDEAMDESEYLTLIEVVSQELEKVDGVDKVRSLTRPTGEKLEDLQVAKQVETLKDGINEGNEGIKQIRDGLDEASKQISDSAPKLTEATDGIQALIDGTSELQSGLTELQTGLQQIADGVRSGAIGAGEAKSGVEEIKKNAETLLSGYKQLADGYVELETNLAKIHSGYEEIGNELNKLNEQIGALQDAFNYVGAYLNGQPISEQQQMAVTSFGYIEQFYNQLKEGLPTLQDSYSQLTSGLNNVLGGLSYANEQFATANAGYEQLVGAFQQLIDGLDQLQTGLEQAADGQNEIISQLPNVSNGLSSVNKGQEQLLERFSSIDDQLGQLTDGLDQGVDGLTQVYDGFTEAESYLEGLAKNEDSAGIYIPEEIFEMEEFEQVLDTYLSPDKKITTLDVLLDENPYSMDAIANIDELGEAVERAVHDTKLENAHVEVAGVTSMHNDLSTISDQDFSRTVILMLIGIGLVLIILFKSLIMPLYLIASLAITYFTTMGFTEFVFVNLLGYEGLNWAVPFFSFVILMALGVDYSIFLMGRFNEYRGESVDKAMIVAMSKMGTVIISAVIILGGTFAAMMPSGVLSLLQIATIVITGLVLYSVVMLPLFIPVMVKIFGKANWWPFIEQNKE</sequence>
<accession>A0ABT2WC11</accession>
<keyword evidence="4 7" id="KW-0812">Transmembrane</keyword>
<evidence type="ECO:0000256" key="2">
    <source>
        <dbReference type="ARBA" id="ARBA00010157"/>
    </source>
</evidence>
<dbReference type="PANTHER" id="PTHR33406:SF6">
    <property type="entry name" value="MEMBRANE PROTEIN YDGH-RELATED"/>
    <property type="match status" value="1"/>
</dbReference>
<feature type="transmembrane region" description="Helical" evidence="7">
    <location>
        <begin position="979"/>
        <end position="998"/>
    </location>
</feature>
<evidence type="ECO:0000313" key="10">
    <source>
        <dbReference type="Proteomes" id="UP001208656"/>
    </source>
</evidence>
<feature type="transmembrane region" description="Helical" evidence="7">
    <location>
        <begin position="186"/>
        <end position="215"/>
    </location>
</feature>
<dbReference type="Pfam" id="PF03176">
    <property type="entry name" value="MMPL"/>
    <property type="match status" value="2"/>
</dbReference>
<protein>
    <submittedName>
        <fullName evidence="9">MMPL family transporter</fullName>
    </submittedName>
</protein>
<evidence type="ECO:0000313" key="9">
    <source>
        <dbReference type="EMBL" id="MCU9593223.1"/>
    </source>
</evidence>
<evidence type="ECO:0000256" key="7">
    <source>
        <dbReference type="SAM" id="Phobius"/>
    </source>
</evidence>
<dbReference type="Gene3D" id="1.20.1640.10">
    <property type="entry name" value="Multidrug efflux transporter AcrB transmembrane domain"/>
    <property type="match status" value="2"/>
</dbReference>
<feature type="transmembrane region" description="Helical" evidence="7">
    <location>
        <begin position="235"/>
        <end position="256"/>
    </location>
</feature>
<feature type="transmembrane region" description="Helical" evidence="7">
    <location>
        <begin position="1004"/>
        <end position="1028"/>
    </location>
</feature>
<comment type="similarity">
    <text evidence="2">Belongs to the resistance-nodulation-cell division (RND) (TC 2.A.6) family. MmpL subfamily.</text>
</comment>
<feature type="transmembrane region" description="Helical" evidence="7">
    <location>
        <begin position="309"/>
        <end position="340"/>
    </location>
</feature>
<keyword evidence="3" id="KW-1003">Cell membrane</keyword>
<keyword evidence="5 7" id="KW-1133">Transmembrane helix</keyword>
<dbReference type="RefSeq" id="WP_263060826.1">
    <property type="nucleotide sequence ID" value="NZ_JAOUSE010000003.1"/>
</dbReference>
<feature type="domain" description="SSD" evidence="8">
    <location>
        <begin position="207"/>
        <end position="336"/>
    </location>
</feature>
<proteinExistence type="inferred from homology"/>
<dbReference type="Gene3D" id="1.10.287.950">
    <property type="entry name" value="Methyl-accepting chemotaxis protein"/>
    <property type="match status" value="1"/>
</dbReference>
<name>A0ABT2WC11_9BACI</name>
<evidence type="ECO:0000256" key="3">
    <source>
        <dbReference type="ARBA" id="ARBA00022475"/>
    </source>
</evidence>
<feature type="transmembrane region" description="Helical" evidence="7">
    <location>
        <begin position="935"/>
        <end position="958"/>
    </location>
</feature>
<dbReference type="InterPro" id="IPR000731">
    <property type="entry name" value="SSD"/>
</dbReference>